<accession>A0A7J6V1A1</accession>
<reference evidence="2 3" key="1">
    <citation type="submission" date="2020-06" db="EMBL/GenBank/DDBJ databases">
        <title>Transcriptomic and genomic resources for Thalictrum thalictroides and T. hernandezii: Facilitating candidate gene discovery in an emerging model plant lineage.</title>
        <authorList>
            <person name="Arias T."/>
            <person name="Riano-Pachon D.M."/>
            <person name="Di Stilio V.S."/>
        </authorList>
    </citation>
    <scope>NUCLEOTIDE SEQUENCE [LARGE SCALE GENOMIC DNA]</scope>
    <source>
        <strain evidence="3">cv. WT478/WT964</strain>
        <tissue evidence="2">Leaves</tissue>
    </source>
</reference>
<evidence type="ECO:0000256" key="1">
    <source>
        <dbReference type="SAM" id="SignalP"/>
    </source>
</evidence>
<protein>
    <submittedName>
        <fullName evidence="2">Uncharacterized protein</fullName>
    </submittedName>
</protein>
<name>A0A7J6V1A1_THATH</name>
<evidence type="ECO:0000313" key="2">
    <source>
        <dbReference type="EMBL" id="KAF5178150.1"/>
    </source>
</evidence>
<evidence type="ECO:0000313" key="3">
    <source>
        <dbReference type="Proteomes" id="UP000554482"/>
    </source>
</evidence>
<dbReference type="AlphaFoldDB" id="A0A7J6V1A1"/>
<sequence>MRILFVLVEWSLVANCCSPVYICSSKTVHLSVFILLLTILGQLQASVGYFENLNGIGVMKFELLPTVRLFDGRKKYTASISMPEAAKILRMTSSLVRALDGNVDLVL</sequence>
<gene>
    <name evidence="2" type="ORF">FRX31_032263</name>
</gene>
<proteinExistence type="predicted"/>
<organism evidence="2 3">
    <name type="scientific">Thalictrum thalictroides</name>
    <name type="common">Rue-anemone</name>
    <name type="synonym">Anemone thalictroides</name>
    <dbReference type="NCBI Taxonomy" id="46969"/>
    <lineage>
        <taxon>Eukaryota</taxon>
        <taxon>Viridiplantae</taxon>
        <taxon>Streptophyta</taxon>
        <taxon>Embryophyta</taxon>
        <taxon>Tracheophyta</taxon>
        <taxon>Spermatophyta</taxon>
        <taxon>Magnoliopsida</taxon>
        <taxon>Ranunculales</taxon>
        <taxon>Ranunculaceae</taxon>
        <taxon>Thalictroideae</taxon>
        <taxon>Thalictrum</taxon>
    </lineage>
</organism>
<feature type="chain" id="PRO_5029488561" evidence="1">
    <location>
        <begin position="17"/>
        <end position="107"/>
    </location>
</feature>
<feature type="signal peptide" evidence="1">
    <location>
        <begin position="1"/>
        <end position="16"/>
    </location>
</feature>
<dbReference type="EMBL" id="JABWDY010040380">
    <property type="protein sequence ID" value="KAF5178150.1"/>
    <property type="molecule type" value="Genomic_DNA"/>
</dbReference>
<dbReference type="Proteomes" id="UP000554482">
    <property type="component" value="Unassembled WGS sequence"/>
</dbReference>
<comment type="caution">
    <text evidence="2">The sequence shown here is derived from an EMBL/GenBank/DDBJ whole genome shotgun (WGS) entry which is preliminary data.</text>
</comment>
<keyword evidence="1" id="KW-0732">Signal</keyword>
<keyword evidence="3" id="KW-1185">Reference proteome</keyword>